<dbReference type="NCBIfam" id="NF004371">
    <property type="entry name" value="PRK05740.1-1"/>
    <property type="match status" value="1"/>
</dbReference>
<keyword evidence="4 9" id="KW-0812">Transmembrane</keyword>
<comment type="caution">
    <text evidence="10">The sequence shown here is derived from an EMBL/GenBank/DDBJ whole genome shotgun (WGS) entry which is preliminary data.</text>
</comment>
<dbReference type="GO" id="GO:0065002">
    <property type="term" value="P:intracellular protein transmembrane transport"/>
    <property type="evidence" value="ECO:0007669"/>
    <property type="project" value="UniProtKB-UniRule"/>
</dbReference>
<reference evidence="10 11" key="1">
    <citation type="submission" date="2019-10" db="EMBL/GenBank/DDBJ databases">
        <title>Whole-genome sequence of the purple nonsulfur photosynthetic bacterium Rhodocyclus tenuis.</title>
        <authorList>
            <person name="Kyndt J.A."/>
            <person name="Meyer T.E."/>
        </authorList>
    </citation>
    <scope>NUCLEOTIDE SEQUENCE [LARGE SCALE GENOMIC DNA]</scope>
    <source>
        <strain evidence="10 11">DSM 110</strain>
    </source>
</reference>
<dbReference type="GO" id="GO:0006605">
    <property type="term" value="P:protein targeting"/>
    <property type="evidence" value="ECO:0007669"/>
    <property type="project" value="UniProtKB-UniRule"/>
</dbReference>
<keyword evidence="3 9" id="KW-1003">Cell membrane</keyword>
<dbReference type="HAMAP" id="MF_00422">
    <property type="entry name" value="SecE"/>
    <property type="match status" value="1"/>
</dbReference>
<dbReference type="GO" id="GO:0043952">
    <property type="term" value="P:protein transport by the Sec complex"/>
    <property type="evidence" value="ECO:0007669"/>
    <property type="project" value="UniProtKB-UniRule"/>
</dbReference>
<keyword evidence="8 9" id="KW-0472">Membrane</keyword>
<keyword evidence="5 9" id="KW-0653">Protein transport</keyword>
<dbReference type="PANTHER" id="PTHR33910:SF1">
    <property type="entry name" value="PROTEIN TRANSLOCASE SUBUNIT SECE"/>
    <property type="match status" value="1"/>
</dbReference>
<dbReference type="GO" id="GO:0008320">
    <property type="term" value="F:protein transmembrane transporter activity"/>
    <property type="evidence" value="ECO:0007669"/>
    <property type="project" value="UniProtKB-UniRule"/>
</dbReference>
<comment type="caution">
    <text evidence="9">Lacks conserved residue(s) required for the propagation of feature annotation.</text>
</comment>
<proteinExistence type="inferred from homology"/>
<dbReference type="Gene3D" id="1.20.5.1030">
    <property type="entry name" value="Preprotein translocase secy subunit"/>
    <property type="match status" value="1"/>
</dbReference>
<dbReference type="PRINTS" id="PR01650">
    <property type="entry name" value="SECETRNLCASE"/>
</dbReference>
<dbReference type="Pfam" id="PF00584">
    <property type="entry name" value="SecE"/>
    <property type="match status" value="1"/>
</dbReference>
<evidence type="ECO:0000256" key="8">
    <source>
        <dbReference type="ARBA" id="ARBA00023136"/>
    </source>
</evidence>
<dbReference type="OrthoDB" id="9806365at2"/>
<dbReference type="InterPro" id="IPR005807">
    <property type="entry name" value="SecE_bac"/>
</dbReference>
<protein>
    <recommendedName>
        <fullName evidence="9">Protein translocase subunit SecE</fullName>
    </recommendedName>
</protein>
<evidence type="ECO:0000256" key="3">
    <source>
        <dbReference type="ARBA" id="ARBA00022475"/>
    </source>
</evidence>
<dbReference type="InterPro" id="IPR038379">
    <property type="entry name" value="SecE_sf"/>
</dbReference>
<comment type="subunit">
    <text evidence="9">Component of the Sec protein translocase complex. Heterotrimer consisting of SecY, SecE and SecG subunits. The heterotrimers can form oligomers, although 1 heterotrimer is thought to be able to translocate proteins. Interacts with the ribosome. Interacts with SecDF, and other proteins may be involved. Interacts with SecA.</text>
</comment>
<feature type="transmembrane region" description="Helical" evidence="9">
    <location>
        <begin position="78"/>
        <end position="99"/>
    </location>
</feature>
<feature type="transmembrane region" description="Helical" evidence="9">
    <location>
        <begin position="30"/>
        <end position="49"/>
    </location>
</feature>
<keyword evidence="2 9" id="KW-0813">Transport</keyword>
<evidence type="ECO:0000256" key="2">
    <source>
        <dbReference type="ARBA" id="ARBA00022448"/>
    </source>
</evidence>
<name>A0A6L5JZL9_RHOTE</name>
<dbReference type="Proteomes" id="UP000480275">
    <property type="component" value="Unassembled WGS sequence"/>
</dbReference>
<evidence type="ECO:0000256" key="1">
    <source>
        <dbReference type="ARBA" id="ARBA00004370"/>
    </source>
</evidence>
<dbReference type="GO" id="GO:0005886">
    <property type="term" value="C:plasma membrane"/>
    <property type="evidence" value="ECO:0007669"/>
    <property type="project" value="UniProtKB-UniRule"/>
</dbReference>
<evidence type="ECO:0000313" key="11">
    <source>
        <dbReference type="Proteomes" id="UP000480275"/>
    </source>
</evidence>
<dbReference type="EMBL" id="WIXJ01000011">
    <property type="protein sequence ID" value="MQY52531.1"/>
    <property type="molecule type" value="Genomic_DNA"/>
</dbReference>
<evidence type="ECO:0000256" key="9">
    <source>
        <dbReference type="HAMAP-Rule" id="MF_00422"/>
    </source>
</evidence>
<evidence type="ECO:0000256" key="7">
    <source>
        <dbReference type="ARBA" id="ARBA00023010"/>
    </source>
</evidence>
<evidence type="ECO:0000256" key="6">
    <source>
        <dbReference type="ARBA" id="ARBA00022989"/>
    </source>
</evidence>
<organism evidence="10 11">
    <name type="scientific">Rhodocyclus tenuis</name>
    <name type="common">Rhodospirillum tenue</name>
    <dbReference type="NCBI Taxonomy" id="1066"/>
    <lineage>
        <taxon>Bacteria</taxon>
        <taxon>Pseudomonadati</taxon>
        <taxon>Pseudomonadota</taxon>
        <taxon>Betaproteobacteria</taxon>
        <taxon>Rhodocyclales</taxon>
        <taxon>Rhodocyclaceae</taxon>
        <taxon>Rhodocyclus</taxon>
    </lineage>
</organism>
<evidence type="ECO:0000256" key="5">
    <source>
        <dbReference type="ARBA" id="ARBA00022927"/>
    </source>
</evidence>
<accession>A0A6L5JZL9</accession>
<dbReference type="InterPro" id="IPR001901">
    <property type="entry name" value="Translocase_SecE/Sec61-g"/>
</dbReference>
<dbReference type="NCBIfam" id="TIGR00964">
    <property type="entry name" value="secE_bact"/>
    <property type="match status" value="1"/>
</dbReference>
<gene>
    <name evidence="9 10" type="primary">secE</name>
    <name evidence="10" type="ORF">GHK24_12180</name>
</gene>
<keyword evidence="7 9" id="KW-0811">Translocation</keyword>
<dbReference type="PANTHER" id="PTHR33910">
    <property type="entry name" value="PROTEIN TRANSLOCASE SUBUNIT SECE"/>
    <property type="match status" value="1"/>
</dbReference>
<comment type="similarity">
    <text evidence="9">Belongs to the SecE/SEC61-gamma family.</text>
</comment>
<sequence length="117" mass="12889">MADKLKFALALALLAAGVAGFYLLAEQAMIVRVLAVLAGVASAAAMAWITEPGRQFFSFAKEAVNESRKVVWPSRKETLQTTGMVFAFVVVMAVFLWLADKSLEWMLYDLVLGWKKS</sequence>
<dbReference type="AlphaFoldDB" id="A0A6L5JZL9"/>
<comment type="function">
    <text evidence="9">Essential subunit of the Sec protein translocation channel SecYEG. Clamps together the 2 halves of SecY. May contact the channel plug during translocation.</text>
</comment>
<evidence type="ECO:0000313" key="10">
    <source>
        <dbReference type="EMBL" id="MQY52531.1"/>
    </source>
</evidence>
<comment type="subcellular location">
    <subcellularLocation>
        <location evidence="1">Membrane</location>
    </subcellularLocation>
</comment>
<dbReference type="GO" id="GO:0009306">
    <property type="term" value="P:protein secretion"/>
    <property type="evidence" value="ECO:0007669"/>
    <property type="project" value="UniProtKB-UniRule"/>
</dbReference>
<keyword evidence="6 9" id="KW-1133">Transmembrane helix</keyword>
<evidence type="ECO:0000256" key="4">
    <source>
        <dbReference type="ARBA" id="ARBA00022692"/>
    </source>
</evidence>